<evidence type="ECO:0000313" key="3">
    <source>
        <dbReference type="EMBL" id="RBP66482.1"/>
    </source>
</evidence>
<evidence type="ECO:0000256" key="1">
    <source>
        <dbReference type="SAM" id="MobiDB-lite"/>
    </source>
</evidence>
<gene>
    <name evidence="3" type="ORF">DES54_1039</name>
</gene>
<reference evidence="3 4" key="1">
    <citation type="submission" date="2018-06" db="EMBL/GenBank/DDBJ databases">
        <title>Genomic Encyclopedia of Type Strains, Phase IV (KMG-IV): sequencing the most valuable type-strain genomes for metagenomic binning, comparative biology and taxonomic classification.</title>
        <authorList>
            <person name="Goeker M."/>
        </authorList>
    </citation>
    <scope>NUCLEOTIDE SEQUENCE [LARGE SCALE GENOMIC DNA]</scope>
    <source>
        <strain evidence="3 4">DSM 30166</strain>
    </source>
</reference>
<dbReference type="Proteomes" id="UP000253046">
    <property type="component" value="Unassembled WGS sequence"/>
</dbReference>
<feature type="region of interest" description="Disordered" evidence="1">
    <location>
        <begin position="147"/>
        <end position="176"/>
    </location>
</feature>
<dbReference type="AlphaFoldDB" id="A0A366I958"/>
<keyword evidence="4" id="KW-1185">Reference proteome</keyword>
<protein>
    <recommendedName>
        <fullName evidence="2">Phage tail protein C-terminal domain-containing protein</fullName>
    </recommendedName>
</protein>
<organism evidence="3 4">
    <name type="scientific">Brenneria salicis ATCC 15712 = DSM 30166</name>
    <dbReference type="NCBI Taxonomy" id="714314"/>
    <lineage>
        <taxon>Bacteria</taxon>
        <taxon>Pseudomonadati</taxon>
        <taxon>Pseudomonadota</taxon>
        <taxon>Gammaproteobacteria</taxon>
        <taxon>Enterobacterales</taxon>
        <taxon>Pectobacteriaceae</taxon>
        <taxon>Brenneria</taxon>
    </lineage>
</organism>
<accession>A0A366I958</accession>
<dbReference type="InterPro" id="IPR058008">
    <property type="entry name" value="Gp26_C"/>
</dbReference>
<sequence length="512" mass="53970">MSWYRTGTIAATNGSKIITGAGTQFLNPLNGVSAGRMLLLPGAGTVQIYEIASVQSNTQLTLVDNYTGTTGAGKLYAIPTSPTVSIEQFAHDFAETLAYYQQQLAGWQAILTGTGDVTLTTPDGQSVTVRSQRAWDTALNGKMDNISLPLSRDNGGSGSTDGAVRNAPNAPSSRTLNDWLSSLDGNMAGSAPISNDGGSWHTYLNVKHRSGIGDGINYGFVLEDRSMTSANYDVISVRKQVGGSWLAPVTLWHSGNLTKQSSVSDTTIGAVLTNGSWGLGGIAISSANYATIASTPRSQFIGSVSNNTGFPTSDVAWTGIHVPFNVDGSATVALAILAAPSLGAARMQVHTRRSSINNGWLNVLMSNQYTVDANGFYKSASPILRLANSISDMPDNYLDGFEPSGCGAVNIEAVGANAERLAVGIYRVTGALGLSVEGWTIEIPQDVNGNRLVHVATETADNGDITVYVSKRKFDIETGNIVAGEPMDIPAGRWIDLRLSMPLIEAPTPEEE</sequence>
<name>A0A366I958_9GAMM</name>
<comment type="caution">
    <text evidence="3">The sequence shown here is derived from an EMBL/GenBank/DDBJ whole genome shotgun (WGS) entry which is preliminary data.</text>
</comment>
<evidence type="ECO:0000259" key="2">
    <source>
        <dbReference type="Pfam" id="PF25670"/>
    </source>
</evidence>
<dbReference type="Pfam" id="PF25670">
    <property type="entry name" value="Phage_tail_C_2"/>
    <property type="match status" value="1"/>
</dbReference>
<proteinExistence type="predicted"/>
<dbReference type="EMBL" id="QNRY01000003">
    <property type="protein sequence ID" value="RBP66482.1"/>
    <property type="molecule type" value="Genomic_DNA"/>
</dbReference>
<feature type="domain" description="Phage tail protein C-terminal" evidence="2">
    <location>
        <begin position="369"/>
        <end position="502"/>
    </location>
</feature>
<evidence type="ECO:0000313" key="4">
    <source>
        <dbReference type="Proteomes" id="UP000253046"/>
    </source>
</evidence>